<feature type="signal peptide" evidence="9">
    <location>
        <begin position="1"/>
        <end position="18"/>
    </location>
</feature>
<dbReference type="RefSeq" id="WP_093358690.1">
    <property type="nucleotide sequence ID" value="NZ_FOLG01000001.1"/>
</dbReference>
<feature type="compositionally biased region" description="Low complexity" evidence="7">
    <location>
        <begin position="797"/>
        <end position="808"/>
    </location>
</feature>
<feature type="transmembrane region" description="Helical" evidence="8">
    <location>
        <begin position="532"/>
        <end position="554"/>
    </location>
</feature>
<comment type="similarity">
    <text evidence="2">Belongs to the MscS (TC 1.A.23) family.</text>
</comment>
<dbReference type="SUPFAM" id="SSF82689">
    <property type="entry name" value="Mechanosensitive channel protein MscS (YggB), C-terminal domain"/>
    <property type="match status" value="1"/>
</dbReference>
<feature type="domain" description="Mechanosensitive ion channel MscS" evidence="10">
    <location>
        <begin position="620"/>
        <end position="687"/>
    </location>
</feature>
<feature type="transmembrane region" description="Helical" evidence="8">
    <location>
        <begin position="575"/>
        <end position="598"/>
    </location>
</feature>
<evidence type="ECO:0000256" key="1">
    <source>
        <dbReference type="ARBA" id="ARBA00004651"/>
    </source>
</evidence>
<protein>
    <submittedName>
        <fullName evidence="13">Small-conductance mechanosensitive channel</fullName>
    </submittedName>
</protein>
<dbReference type="InterPro" id="IPR006685">
    <property type="entry name" value="MscS_channel_2nd"/>
</dbReference>
<dbReference type="AlphaFoldDB" id="A0A1I1DIV3"/>
<gene>
    <name evidence="13" type="ORF">SAMN04488094_101265</name>
</gene>
<dbReference type="Gene3D" id="1.10.287.1260">
    <property type="match status" value="1"/>
</dbReference>
<dbReference type="PROSITE" id="PS01246">
    <property type="entry name" value="UPF0003"/>
    <property type="match status" value="1"/>
</dbReference>
<feature type="transmembrane region" description="Helical" evidence="8">
    <location>
        <begin position="217"/>
        <end position="234"/>
    </location>
</feature>
<accession>A0A1I1DIV3</accession>
<reference evidence="13 14" key="1">
    <citation type="submission" date="2016-10" db="EMBL/GenBank/DDBJ databases">
        <authorList>
            <person name="de Groot N.N."/>
        </authorList>
    </citation>
    <scope>NUCLEOTIDE SEQUENCE [LARGE SCALE GENOMIC DNA]</scope>
    <source>
        <strain evidence="13 14">DSM 19548</strain>
    </source>
</reference>
<feature type="domain" description="Mechanosensitive ion channel MscS C-terminal" evidence="12">
    <location>
        <begin position="695"/>
        <end position="777"/>
    </location>
</feature>
<keyword evidence="4 8" id="KW-0812">Transmembrane</keyword>
<evidence type="ECO:0000256" key="4">
    <source>
        <dbReference type="ARBA" id="ARBA00022692"/>
    </source>
</evidence>
<sequence>MRRLLAGLLVVVAAAIWAGPRPDGPSAVAWSVAAWAQEGPGAALTEEEYSAWDRVANRADQSIERAKASTEAYETLRLQLVGWRARFQEAQKRDAEPIKTLKSRIDALGPPPENGETESEEIAARRQELNDEYQRLVTPVRRAEEAYARAQGLITRIDKLIRERQRDRLLERWPSPLNPVNVRVALGDLNEVVRGLVDEVGASLKSDSQRTVFLNNLPQIALLVSLALLLLAFGRQIFHGVINRLVAHRDRSDQVFVVAMILSLAQFILPSIGITALSLALRLTGFFGPGGEGLLDALAIAGMAFFLTRWIARQSFPKQDNWPANLNLSARQRVRGRFYGHGLGLLFAFAVMIETSRQLFDLQSATVSVLVFPMILLTGICLENMGRLIMASGMQGDVQEEGEEQGEFSAERHFFSQLDRFLGYAIRIFAIAGPVVAAAGFILAGVYATLSPSLSLLLFALVAFLQRLSSGLFRLFGHREKDGDGLFAVLANFGIVLASLPLFGLIWGARWADFDELWTTLNDGFSIGGVNISPSVVVVLLAVFGAGFLITRLLQGAVGSSVLPRTSLDPGAQKAVNAGLGYVGIALSGMVAVATAGLDLSNLAIVAGALSVGVGFGLQNIVSNFVSGLILLIERPVTEGDWVEVGGVMGTVRRISVRATTVETFDRTDIVVPNSDFVTSQFTNWTRSNLSGRVILNVGVAYGSDTRKVAAILAEIADEHPLVIVNPPPLIVFQGFGADALEFEMRVILRDINFGLNARTELNHRIAERFAEEGIEIPFAQRDIWLRNPDVLAASLAHRPAAAPAQGQTPPPQGAAAPAPPPDRTGAELDAPSEDDL</sequence>
<feature type="transmembrane region" description="Helical" evidence="8">
    <location>
        <begin position="454"/>
        <end position="473"/>
    </location>
</feature>
<dbReference type="EMBL" id="FOLG01000001">
    <property type="protein sequence ID" value="SFB74764.1"/>
    <property type="molecule type" value="Genomic_DNA"/>
</dbReference>
<keyword evidence="3" id="KW-1003">Cell membrane</keyword>
<dbReference type="Pfam" id="PF00924">
    <property type="entry name" value="MS_channel_2nd"/>
    <property type="match status" value="1"/>
</dbReference>
<dbReference type="SUPFAM" id="SSF50182">
    <property type="entry name" value="Sm-like ribonucleoproteins"/>
    <property type="match status" value="1"/>
</dbReference>
<dbReference type="PANTHER" id="PTHR30347">
    <property type="entry name" value="POTASSIUM CHANNEL RELATED"/>
    <property type="match status" value="1"/>
</dbReference>
<evidence type="ECO:0000259" key="12">
    <source>
        <dbReference type="Pfam" id="PF21082"/>
    </source>
</evidence>
<organism evidence="13 14">
    <name type="scientific">Tropicimonas isoalkanivorans</name>
    <dbReference type="NCBI Taxonomy" id="441112"/>
    <lineage>
        <taxon>Bacteria</taxon>
        <taxon>Pseudomonadati</taxon>
        <taxon>Pseudomonadota</taxon>
        <taxon>Alphaproteobacteria</taxon>
        <taxon>Rhodobacterales</taxon>
        <taxon>Roseobacteraceae</taxon>
        <taxon>Tropicimonas</taxon>
    </lineage>
</organism>
<feature type="transmembrane region" description="Helical" evidence="8">
    <location>
        <begin position="293"/>
        <end position="312"/>
    </location>
</feature>
<keyword evidence="14" id="KW-1185">Reference proteome</keyword>
<name>A0A1I1DIV3_9RHOB</name>
<dbReference type="InterPro" id="IPR010920">
    <property type="entry name" value="LSM_dom_sf"/>
</dbReference>
<keyword evidence="6 8" id="KW-0472">Membrane</keyword>
<feature type="transmembrane region" description="Helical" evidence="8">
    <location>
        <begin position="604"/>
        <end position="633"/>
    </location>
</feature>
<dbReference type="GO" id="GO:0008381">
    <property type="term" value="F:mechanosensitive monoatomic ion channel activity"/>
    <property type="evidence" value="ECO:0007669"/>
    <property type="project" value="UniProtKB-ARBA"/>
</dbReference>
<dbReference type="OrthoDB" id="9799209at2"/>
<feature type="chain" id="PRO_5011715658" evidence="9">
    <location>
        <begin position="19"/>
        <end position="837"/>
    </location>
</feature>
<keyword evidence="9" id="KW-0732">Signal</keyword>
<dbReference type="Pfam" id="PF12607">
    <property type="entry name" value="DUF3772"/>
    <property type="match status" value="1"/>
</dbReference>
<evidence type="ECO:0000256" key="3">
    <source>
        <dbReference type="ARBA" id="ARBA00022475"/>
    </source>
</evidence>
<feature type="compositionally biased region" description="Pro residues" evidence="7">
    <location>
        <begin position="809"/>
        <end position="823"/>
    </location>
</feature>
<evidence type="ECO:0000256" key="5">
    <source>
        <dbReference type="ARBA" id="ARBA00022989"/>
    </source>
</evidence>
<dbReference type="GO" id="GO:0005886">
    <property type="term" value="C:plasma membrane"/>
    <property type="evidence" value="ECO:0007669"/>
    <property type="project" value="UniProtKB-SubCell"/>
</dbReference>
<feature type="transmembrane region" description="Helical" evidence="8">
    <location>
        <begin position="362"/>
        <end position="382"/>
    </location>
</feature>
<evidence type="ECO:0000256" key="9">
    <source>
        <dbReference type="SAM" id="SignalP"/>
    </source>
</evidence>
<evidence type="ECO:0000256" key="6">
    <source>
        <dbReference type="ARBA" id="ARBA00023136"/>
    </source>
</evidence>
<comment type="subcellular location">
    <subcellularLocation>
        <location evidence="1">Cell membrane</location>
        <topology evidence="1">Multi-pass membrane protein</topology>
    </subcellularLocation>
</comment>
<dbReference type="InterPro" id="IPR052702">
    <property type="entry name" value="MscS-like_channel"/>
</dbReference>
<dbReference type="InterPro" id="IPR006686">
    <property type="entry name" value="MscS_channel_CS"/>
</dbReference>
<dbReference type="InterPro" id="IPR049278">
    <property type="entry name" value="MS_channel_C"/>
</dbReference>
<dbReference type="InterPro" id="IPR011066">
    <property type="entry name" value="MscS_channel_C_sf"/>
</dbReference>
<keyword evidence="5 8" id="KW-1133">Transmembrane helix</keyword>
<feature type="region of interest" description="Disordered" evidence="7">
    <location>
        <begin position="797"/>
        <end position="837"/>
    </location>
</feature>
<feature type="transmembrane region" description="Helical" evidence="8">
    <location>
        <begin position="485"/>
        <end position="512"/>
    </location>
</feature>
<dbReference type="InterPro" id="IPR023408">
    <property type="entry name" value="MscS_beta-dom_sf"/>
</dbReference>
<dbReference type="PANTHER" id="PTHR30347:SF1">
    <property type="entry name" value="MECHANOSENSITIVE CHANNEL MSCK"/>
    <property type="match status" value="1"/>
</dbReference>
<evidence type="ECO:0000313" key="13">
    <source>
        <dbReference type="EMBL" id="SFB74764.1"/>
    </source>
</evidence>
<evidence type="ECO:0000313" key="14">
    <source>
        <dbReference type="Proteomes" id="UP000198728"/>
    </source>
</evidence>
<dbReference type="Gene3D" id="2.30.30.60">
    <property type="match status" value="1"/>
</dbReference>
<dbReference type="Gene3D" id="3.30.70.100">
    <property type="match status" value="1"/>
</dbReference>
<dbReference type="Proteomes" id="UP000198728">
    <property type="component" value="Unassembled WGS sequence"/>
</dbReference>
<evidence type="ECO:0000256" key="2">
    <source>
        <dbReference type="ARBA" id="ARBA00008017"/>
    </source>
</evidence>
<dbReference type="SUPFAM" id="SSF82861">
    <property type="entry name" value="Mechanosensitive channel protein MscS (YggB), transmembrane region"/>
    <property type="match status" value="1"/>
</dbReference>
<feature type="transmembrane region" description="Helical" evidence="8">
    <location>
        <begin position="255"/>
        <end position="281"/>
    </location>
</feature>
<feature type="domain" description="DUF3772" evidence="11">
    <location>
        <begin position="141"/>
        <end position="200"/>
    </location>
</feature>
<feature type="transmembrane region" description="Helical" evidence="8">
    <location>
        <begin position="338"/>
        <end position="356"/>
    </location>
</feature>
<dbReference type="Pfam" id="PF21082">
    <property type="entry name" value="MS_channel_3rd"/>
    <property type="match status" value="1"/>
</dbReference>
<evidence type="ECO:0000256" key="7">
    <source>
        <dbReference type="SAM" id="MobiDB-lite"/>
    </source>
</evidence>
<evidence type="ECO:0000256" key="8">
    <source>
        <dbReference type="SAM" id="Phobius"/>
    </source>
</evidence>
<evidence type="ECO:0000259" key="11">
    <source>
        <dbReference type="Pfam" id="PF12607"/>
    </source>
</evidence>
<dbReference type="InterPro" id="IPR011014">
    <property type="entry name" value="MscS_channel_TM-2"/>
</dbReference>
<dbReference type="STRING" id="441112.SAMN04488094_101265"/>
<dbReference type="InterPro" id="IPR022249">
    <property type="entry name" value="DUF3772"/>
</dbReference>
<feature type="transmembrane region" description="Helical" evidence="8">
    <location>
        <begin position="421"/>
        <end position="448"/>
    </location>
</feature>
<proteinExistence type="inferred from homology"/>
<evidence type="ECO:0000259" key="10">
    <source>
        <dbReference type="Pfam" id="PF00924"/>
    </source>
</evidence>